<dbReference type="Proteomes" id="UP000799779">
    <property type="component" value="Unassembled WGS sequence"/>
</dbReference>
<dbReference type="GO" id="GO:0006508">
    <property type="term" value="P:proteolysis"/>
    <property type="evidence" value="ECO:0007669"/>
    <property type="project" value="UniProtKB-KW"/>
</dbReference>
<reference evidence="8" key="1">
    <citation type="journal article" date="2020" name="Stud. Mycol.">
        <title>101 Dothideomycetes genomes: a test case for predicting lifestyles and emergence of pathogens.</title>
        <authorList>
            <person name="Haridas S."/>
            <person name="Albert R."/>
            <person name="Binder M."/>
            <person name="Bloem J."/>
            <person name="Labutti K."/>
            <person name="Salamov A."/>
            <person name="Andreopoulos B."/>
            <person name="Baker S."/>
            <person name="Barry K."/>
            <person name="Bills G."/>
            <person name="Bluhm B."/>
            <person name="Cannon C."/>
            <person name="Castanera R."/>
            <person name="Culley D."/>
            <person name="Daum C."/>
            <person name="Ezra D."/>
            <person name="Gonzalez J."/>
            <person name="Henrissat B."/>
            <person name="Kuo A."/>
            <person name="Liang C."/>
            <person name="Lipzen A."/>
            <person name="Lutzoni F."/>
            <person name="Magnuson J."/>
            <person name="Mondo S."/>
            <person name="Nolan M."/>
            <person name="Ohm R."/>
            <person name="Pangilinan J."/>
            <person name="Park H.-J."/>
            <person name="Ramirez L."/>
            <person name="Alfaro M."/>
            <person name="Sun H."/>
            <person name="Tritt A."/>
            <person name="Yoshinaga Y."/>
            <person name="Zwiers L.-H."/>
            <person name="Turgeon B."/>
            <person name="Goodwin S."/>
            <person name="Spatafora J."/>
            <person name="Crous P."/>
            <person name="Grigoriev I."/>
        </authorList>
    </citation>
    <scope>NUCLEOTIDE SEQUENCE</scope>
    <source>
        <strain evidence="8">CBS 123094</strain>
    </source>
</reference>
<feature type="region of interest" description="Disordered" evidence="7">
    <location>
        <begin position="86"/>
        <end position="109"/>
    </location>
</feature>
<dbReference type="GO" id="GO:0008237">
    <property type="term" value="F:metallopeptidase activity"/>
    <property type="evidence" value="ECO:0007669"/>
    <property type="project" value="UniProtKB-KW"/>
</dbReference>
<dbReference type="Gene3D" id="3.40.390.10">
    <property type="entry name" value="Collagenase (Catalytic Domain)"/>
    <property type="match status" value="1"/>
</dbReference>
<name>A0A6A5WD09_9PLEO</name>
<evidence type="ECO:0000256" key="5">
    <source>
        <dbReference type="ARBA" id="ARBA00022833"/>
    </source>
</evidence>
<evidence type="ECO:0000256" key="4">
    <source>
        <dbReference type="ARBA" id="ARBA00022801"/>
    </source>
</evidence>
<dbReference type="Pfam" id="PF07998">
    <property type="entry name" value="Peptidase_M54"/>
    <property type="match status" value="1"/>
</dbReference>
<proteinExistence type="predicted"/>
<dbReference type="SUPFAM" id="SSF55486">
    <property type="entry name" value="Metalloproteases ('zincins'), catalytic domain"/>
    <property type="match status" value="2"/>
</dbReference>
<dbReference type="CDD" id="cd11375">
    <property type="entry name" value="Peptidase_M54"/>
    <property type="match status" value="1"/>
</dbReference>
<keyword evidence="6" id="KW-0482">Metalloprotease</keyword>
<dbReference type="AlphaFoldDB" id="A0A6A5WD09"/>
<evidence type="ECO:0000256" key="1">
    <source>
        <dbReference type="ARBA" id="ARBA00001947"/>
    </source>
</evidence>
<keyword evidence="4" id="KW-0378">Hydrolase</keyword>
<dbReference type="EMBL" id="ML977593">
    <property type="protein sequence ID" value="KAF1999763.1"/>
    <property type="molecule type" value="Genomic_DNA"/>
</dbReference>
<evidence type="ECO:0000256" key="2">
    <source>
        <dbReference type="ARBA" id="ARBA00022670"/>
    </source>
</evidence>
<organism evidence="8 9">
    <name type="scientific">Amniculicola lignicola CBS 123094</name>
    <dbReference type="NCBI Taxonomy" id="1392246"/>
    <lineage>
        <taxon>Eukaryota</taxon>
        <taxon>Fungi</taxon>
        <taxon>Dikarya</taxon>
        <taxon>Ascomycota</taxon>
        <taxon>Pezizomycotina</taxon>
        <taxon>Dothideomycetes</taxon>
        <taxon>Pleosporomycetidae</taxon>
        <taxon>Pleosporales</taxon>
        <taxon>Amniculicolaceae</taxon>
        <taxon>Amniculicola</taxon>
    </lineage>
</organism>
<keyword evidence="3" id="KW-0479">Metal-binding</keyword>
<dbReference type="GO" id="GO:0046872">
    <property type="term" value="F:metal ion binding"/>
    <property type="evidence" value="ECO:0007669"/>
    <property type="project" value="UniProtKB-KW"/>
</dbReference>
<dbReference type="InterPro" id="IPR024079">
    <property type="entry name" value="MetalloPept_cat_dom_sf"/>
</dbReference>
<accession>A0A6A5WD09</accession>
<comment type="cofactor">
    <cofactor evidence="1">
        <name>Zn(2+)</name>
        <dbReference type="ChEBI" id="CHEBI:29105"/>
    </cofactor>
</comment>
<evidence type="ECO:0000256" key="7">
    <source>
        <dbReference type="SAM" id="MobiDB-lite"/>
    </source>
</evidence>
<evidence type="ECO:0008006" key="10">
    <source>
        <dbReference type="Google" id="ProtNLM"/>
    </source>
</evidence>
<keyword evidence="2" id="KW-0645">Protease</keyword>
<dbReference type="InterPro" id="IPR012962">
    <property type="entry name" value="Pept_M54_archaemetzincn"/>
</dbReference>
<evidence type="ECO:0000256" key="6">
    <source>
        <dbReference type="ARBA" id="ARBA00023049"/>
    </source>
</evidence>
<gene>
    <name evidence="8" type="ORF">P154DRAFT_546100</name>
</gene>
<dbReference type="PANTHER" id="PTHR15910">
    <property type="entry name" value="ARCHAEMETZINCIN"/>
    <property type="match status" value="1"/>
</dbReference>
<protein>
    <recommendedName>
        <fullName evidence="10">Archaemetzincin-2</fullName>
    </recommendedName>
</protein>
<evidence type="ECO:0000313" key="8">
    <source>
        <dbReference type="EMBL" id="KAF1999763.1"/>
    </source>
</evidence>
<keyword evidence="5" id="KW-0862">Zinc</keyword>
<feature type="compositionally biased region" description="Polar residues" evidence="7">
    <location>
        <begin position="90"/>
        <end position="108"/>
    </location>
</feature>
<dbReference type="PANTHER" id="PTHR15910:SF1">
    <property type="entry name" value="ARCHAEMETZINCIN-2"/>
    <property type="match status" value="1"/>
</dbReference>
<sequence length="426" mass="47727">MRSFNSVARSESEAIVFRLDGSSFPAPLVLPFDDLNYDPACPPQSFKSWLQEKARNKPTLDRQTLYVAAVPQISETMQFMQGWTIPHPNAKTSGQQPSKRAKMTTPSPTLGDLETQDFVDYLNAFYHGFAVKELQTPLSFTPWTQKGRGVKPSDTPKYVGLTINDSTTRIRVRPSPDGAFAYQLNLNDILDAAIALLPKDAYSIVLLIDHDMYEDENDDFCCGRAYGGSRVCVVQSARYHPYLDSTGKEVMDYEHMWPGSHCKTYLDGICLTEDIKPSAVNKRNLVQGPIRAAIDAVSKVPAPSSLEELRALWFSRVVRTVSHELGHCLGIGHCVYYACNMQGTAGMEEDVHQPPYLCPVCLGKVSYAVNNELRINGDAKRIIYVEERYEAIADFCRQWEKDEEKAAVGLFTGFGAWIEARLQTLE</sequence>
<evidence type="ECO:0000256" key="3">
    <source>
        <dbReference type="ARBA" id="ARBA00022723"/>
    </source>
</evidence>
<dbReference type="OrthoDB" id="2365600at2759"/>
<keyword evidence="9" id="KW-1185">Reference proteome</keyword>
<evidence type="ECO:0000313" key="9">
    <source>
        <dbReference type="Proteomes" id="UP000799779"/>
    </source>
</evidence>